<sequence>MAKKGKSISNPSKKIFVLDTSVILYDHDAINNFHEHDVAIPIQVLEELDNFKSGNDTRNFEARSFIRLIDETSKQKIISDWISLKSPDSGKFRVVLNEKPLIVDAEEVYGKGKTDHKILNAALSLKEEHPDKKVVLVSKDICLRLKAKALDLNAEDYETGKIKNVDELYAGKTELVDFPIEVIEEVKKERFIDASEIGLPPKNGNHFYILKNKRKTANVFYNNSLKTISAVSTDAIFKIKPKNIEQAFAIHALLDPEIKLVSIQGNAGTGKTLLALASALEQRKNFRQIYVTRPIVSLSNKDIGFLPGDAKSKTDPFMAPIWDNLRFIKEQFTGDDKMSEKIDELITTEKIAIAPLAFIRGRTLTKIFFIIDEAQNLTPHEVKTIISRAGEHTKIVFTGDIYQIDTPYLDSESNGLSYLIENAKNHPLYAHITLQKGERSELANLANELL</sequence>
<dbReference type="SUPFAM" id="SSF52540">
    <property type="entry name" value="P-loop containing nucleoside triphosphate hydrolases"/>
    <property type="match status" value="1"/>
</dbReference>
<comment type="similarity">
    <text evidence="1">Belongs to the PhoH family.</text>
</comment>
<evidence type="ECO:0000313" key="7">
    <source>
        <dbReference type="Proteomes" id="UP000515806"/>
    </source>
</evidence>
<dbReference type="SMART" id="SM00670">
    <property type="entry name" value="PINc"/>
    <property type="match status" value="1"/>
</dbReference>
<evidence type="ECO:0000313" key="6">
    <source>
        <dbReference type="EMBL" id="QNN44472.1"/>
    </source>
</evidence>
<dbReference type="FunFam" id="3.40.50.300:FF:000013">
    <property type="entry name" value="PhoH family ATPase"/>
    <property type="match status" value="1"/>
</dbReference>
<protein>
    <submittedName>
        <fullName evidence="6">PhoH family protein</fullName>
    </submittedName>
</protein>
<dbReference type="PANTHER" id="PTHR30473:SF2">
    <property type="entry name" value="PIN DOMAIN-CONTAINING PROTEIN"/>
    <property type="match status" value="1"/>
</dbReference>
<dbReference type="InterPro" id="IPR003714">
    <property type="entry name" value="PhoH"/>
</dbReference>
<dbReference type="GO" id="GO:0005829">
    <property type="term" value="C:cytosol"/>
    <property type="evidence" value="ECO:0007669"/>
    <property type="project" value="TreeGrafter"/>
</dbReference>
<dbReference type="PANTHER" id="PTHR30473">
    <property type="entry name" value="PROTEIN PHOH"/>
    <property type="match status" value="1"/>
</dbReference>
<feature type="domain" description="PIN" evidence="5">
    <location>
        <begin position="14"/>
        <end position="145"/>
    </location>
</feature>
<dbReference type="Gene3D" id="3.40.50.1010">
    <property type="entry name" value="5'-nuclease"/>
    <property type="match status" value="1"/>
</dbReference>
<dbReference type="Proteomes" id="UP000515806">
    <property type="component" value="Chromosome"/>
</dbReference>
<keyword evidence="3" id="KW-0067">ATP-binding</keyword>
<dbReference type="Gene3D" id="3.40.50.300">
    <property type="entry name" value="P-loop containing nucleotide triphosphate hydrolases"/>
    <property type="match status" value="1"/>
</dbReference>
<dbReference type="GO" id="GO:0005524">
    <property type="term" value="F:ATP binding"/>
    <property type="evidence" value="ECO:0007669"/>
    <property type="project" value="UniProtKB-KW"/>
</dbReference>
<accession>A0A7G9QM97</accession>
<evidence type="ECO:0000256" key="3">
    <source>
        <dbReference type="ARBA" id="ARBA00022840"/>
    </source>
</evidence>
<dbReference type="Pfam" id="PF02562">
    <property type="entry name" value="PhoH"/>
    <property type="match status" value="1"/>
</dbReference>
<dbReference type="SUPFAM" id="SSF88723">
    <property type="entry name" value="PIN domain-like"/>
    <property type="match status" value="1"/>
</dbReference>
<dbReference type="RefSeq" id="WP_187594914.1">
    <property type="nucleotide sequence ID" value="NZ_CP060723.1"/>
</dbReference>
<dbReference type="InterPro" id="IPR002716">
    <property type="entry name" value="PIN_dom"/>
</dbReference>
<dbReference type="InterPro" id="IPR027417">
    <property type="entry name" value="P-loop_NTPase"/>
</dbReference>
<dbReference type="InterPro" id="IPR029060">
    <property type="entry name" value="PIN-like_dom_sf"/>
</dbReference>
<dbReference type="InterPro" id="IPR051451">
    <property type="entry name" value="PhoH2-like"/>
</dbReference>
<name>A0A7G9QM97_9SPHI</name>
<keyword evidence="2" id="KW-0547">Nucleotide-binding</keyword>
<gene>
    <name evidence="6" type="ORF">H9L23_10530</name>
</gene>
<evidence type="ECO:0000256" key="2">
    <source>
        <dbReference type="ARBA" id="ARBA00022741"/>
    </source>
</evidence>
<dbReference type="CDD" id="cd09883">
    <property type="entry name" value="PIN_VapC_PhoHL-ATPase"/>
    <property type="match status" value="1"/>
</dbReference>
<dbReference type="AlphaFoldDB" id="A0A7G9QM97"/>
<dbReference type="EMBL" id="CP060723">
    <property type="protein sequence ID" value="QNN44472.1"/>
    <property type="molecule type" value="Genomic_DNA"/>
</dbReference>
<evidence type="ECO:0000256" key="1">
    <source>
        <dbReference type="ARBA" id="ARBA00010393"/>
    </source>
</evidence>
<dbReference type="KEGG" id="proe:H9L23_10530"/>
<organism evidence="6 7">
    <name type="scientific">Pedobacter roseus</name>
    <dbReference type="NCBI Taxonomy" id="336820"/>
    <lineage>
        <taxon>Bacteria</taxon>
        <taxon>Pseudomonadati</taxon>
        <taxon>Bacteroidota</taxon>
        <taxon>Sphingobacteriia</taxon>
        <taxon>Sphingobacteriales</taxon>
        <taxon>Sphingobacteriaceae</taxon>
        <taxon>Pedobacter</taxon>
    </lineage>
</organism>
<reference evidence="6 7" key="1">
    <citation type="submission" date="2020-08" db="EMBL/GenBank/DDBJ databases">
        <title>Genome sequence of Pedobacter roseus KACC 11594T.</title>
        <authorList>
            <person name="Hyun D.-W."/>
            <person name="Bae J.-W."/>
        </authorList>
    </citation>
    <scope>NUCLEOTIDE SEQUENCE [LARGE SCALE GENOMIC DNA]</scope>
    <source>
        <strain evidence="6 7">KACC 11594</strain>
    </source>
</reference>
<proteinExistence type="inferred from homology"/>
<evidence type="ECO:0000256" key="4">
    <source>
        <dbReference type="ARBA" id="ARBA00046345"/>
    </source>
</evidence>
<comment type="similarity">
    <text evidence="4">In the N-terminal section; belongs to the PINc/VapC protein family.</text>
</comment>
<dbReference type="Pfam" id="PF13638">
    <property type="entry name" value="PIN_4"/>
    <property type="match status" value="1"/>
</dbReference>
<evidence type="ECO:0000259" key="5">
    <source>
        <dbReference type="SMART" id="SM00670"/>
    </source>
</evidence>
<keyword evidence="7" id="KW-1185">Reference proteome</keyword>